<dbReference type="RefSeq" id="WP_310093550.1">
    <property type="nucleotide sequence ID" value="NZ_JAVDTT010000002.1"/>
</dbReference>
<reference evidence="3 4" key="1">
    <citation type="submission" date="2023-07" db="EMBL/GenBank/DDBJ databases">
        <title>Sorghum-associated microbial communities from plants grown in Nebraska, USA.</title>
        <authorList>
            <person name="Schachtman D."/>
        </authorList>
    </citation>
    <scope>NUCLEOTIDE SEQUENCE [LARGE SCALE GENOMIC DNA]</scope>
    <source>
        <strain evidence="3 4">BE107</strain>
    </source>
</reference>
<protein>
    <submittedName>
        <fullName evidence="3">Uncharacterized protein</fullName>
    </submittedName>
</protein>
<keyword evidence="4" id="KW-1185">Reference proteome</keyword>
<evidence type="ECO:0000313" key="3">
    <source>
        <dbReference type="EMBL" id="MDR6842118.1"/>
    </source>
</evidence>
<name>A0ABU1RTM1_9GAMM</name>
<keyword evidence="2" id="KW-0732">Signal</keyword>
<feature type="region of interest" description="Disordered" evidence="1">
    <location>
        <begin position="60"/>
        <end position="117"/>
    </location>
</feature>
<feature type="compositionally biased region" description="Pro residues" evidence="1">
    <location>
        <begin position="95"/>
        <end position="106"/>
    </location>
</feature>
<proteinExistence type="predicted"/>
<evidence type="ECO:0000256" key="1">
    <source>
        <dbReference type="SAM" id="MobiDB-lite"/>
    </source>
</evidence>
<feature type="signal peptide" evidence="2">
    <location>
        <begin position="1"/>
        <end position="22"/>
    </location>
</feature>
<organism evidence="3 4">
    <name type="scientific">Pseudoxanthomonas sacheonensis</name>
    <dbReference type="NCBI Taxonomy" id="443615"/>
    <lineage>
        <taxon>Bacteria</taxon>
        <taxon>Pseudomonadati</taxon>
        <taxon>Pseudomonadota</taxon>
        <taxon>Gammaproteobacteria</taxon>
        <taxon>Lysobacterales</taxon>
        <taxon>Lysobacteraceae</taxon>
        <taxon>Pseudoxanthomonas</taxon>
    </lineage>
</organism>
<dbReference type="EMBL" id="JAVDTT010000002">
    <property type="protein sequence ID" value="MDR6842118.1"/>
    <property type="molecule type" value="Genomic_DNA"/>
</dbReference>
<accession>A0ABU1RTM1</accession>
<evidence type="ECO:0000313" key="4">
    <source>
        <dbReference type="Proteomes" id="UP001254759"/>
    </source>
</evidence>
<comment type="caution">
    <text evidence="3">The sequence shown here is derived from an EMBL/GenBank/DDBJ whole genome shotgun (WGS) entry which is preliminary data.</text>
</comment>
<feature type="chain" id="PRO_5045450020" evidence="2">
    <location>
        <begin position="23"/>
        <end position="233"/>
    </location>
</feature>
<gene>
    <name evidence="3" type="ORF">J2W94_002403</name>
</gene>
<sequence>MKSITLGVLAALLLTQCVEARAQQDLDRITVQGRPDYSGVWTPDAKANAELERLMRKVMRKKMKQAAPKERAPGYEGPGGGSPPPGGGVGGPGGPGGPPGGPPGGGPPGHAMPEPNAHGVMRQEMDFASPLQGDLEIVSTESEFRLGRAGGPLTEIAVGRGATELADGHTRVFAAWEQSQFVVEFNTDDGARVTHTYALEDQGNRLRVHTNVAGRMSPIPGGIDMERVFVRKP</sequence>
<evidence type="ECO:0000256" key="2">
    <source>
        <dbReference type="SAM" id="SignalP"/>
    </source>
</evidence>
<dbReference type="Proteomes" id="UP001254759">
    <property type="component" value="Unassembled WGS sequence"/>
</dbReference>